<dbReference type="OrthoDB" id="307973at2157"/>
<sequence>MFWDNLIVAAKFFIEIAVELTVLFIGITFLVGLIQEYVPDETIKKALGGRNKVVGSILGAGFGALTPFCSCSTVPLLLGMLKAGVPFAAAMAFLFSSPLLNPVIISLFIILLGWKIAALYFVVVFVSTIVIGLLLDGLGFSSQIKPVAVVRNRCDCEQETNAKSRIQRSAVFAFSLFRQLMPYLLLGAGIGAFIHGFVPTDIISRLAGPDNPLAVPVAAIIGVPIYIRAETMIPIGLALIEKGMSVGAVLALIIGGAGASIPELTLLSSIFKRRLLTAFVVTVFSIAVIAGYLANMLTL</sequence>
<reference evidence="8 9" key="1">
    <citation type="submission" date="2014-07" db="EMBL/GenBank/DDBJ databases">
        <title>Methanogenic archaea and the global carbon cycle.</title>
        <authorList>
            <person name="Henriksen J.R."/>
            <person name="Luke J."/>
            <person name="Reinhart S."/>
            <person name="Benedict M.N."/>
            <person name="Youngblut N.D."/>
            <person name="Metcalf M.E."/>
            <person name="Whitaker R.J."/>
            <person name="Metcalf W.W."/>
        </authorList>
    </citation>
    <scope>NUCLEOTIDE SEQUENCE [LARGE SCALE GENOMIC DNA]</scope>
    <source>
        <strain evidence="9">ATCC 43570 / DSM 1825 / OCM 12 / VKM B-1830 / TM-1</strain>
    </source>
</reference>
<evidence type="ECO:0000256" key="3">
    <source>
        <dbReference type="ARBA" id="ARBA00022475"/>
    </source>
</evidence>
<dbReference type="InterPro" id="IPR053166">
    <property type="entry name" value="UPF0718_permease"/>
</dbReference>
<dbReference type="AlphaFoldDB" id="A0A0E3KPB1"/>
<dbReference type="GO" id="GO:0005886">
    <property type="term" value="C:plasma membrane"/>
    <property type="evidence" value="ECO:0007669"/>
    <property type="project" value="UniProtKB-SubCell"/>
</dbReference>
<dbReference type="EMBL" id="CP009501">
    <property type="protein sequence ID" value="AKB12668.1"/>
    <property type="molecule type" value="Genomic_DNA"/>
</dbReference>
<keyword evidence="5 7" id="KW-1133">Transmembrane helix</keyword>
<keyword evidence="6 7" id="KW-0472">Membrane</keyword>
<comment type="similarity">
    <text evidence="2">Belongs to the UPF0718 family.</text>
</comment>
<feature type="transmembrane region" description="Helical" evidence="7">
    <location>
        <begin position="180"/>
        <end position="198"/>
    </location>
</feature>
<feature type="transmembrane region" description="Helical" evidence="7">
    <location>
        <begin position="12"/>
        <end position="34"/>
    </location>
</feature>
<organism evidence="8 9">
    <name type="scientific">Methanosarcina thermophila (strain ATCC 43570 / DSM 1825 / OCM 12 / VKM B-1830 / TM-1)</name>
    <dbReference type="NCBI Taxonomy" id="523844"/>
    <lineage>
        <taxon>Archaea</taxon>
        <taxon>Methanobacteriati</taxon>
        <taxon>Methanobacteriota</taxon>
        <taxon>Stenosarchaea group</taxon>
        <taxon>Methanomicrobia</taxon>
        <taxon>Methanosarcinales</taxon>
        <taxon>Methanosarcinaceae</taxon>
        <taxon>Methanosarcina</taxon>
    </lineage>
</organism>
<evidence type="ECO:0000313" key="8">
    <source>
        <dbReference type="EMBL" id="AKB12668.1"/>
    </source>
</evidence>
<evidence type="ECO:0000313" key="9">
    <source>
        <dbReference type="Proteomes" id="UP000066529"/>
    </source>
</evidence>
<evidence type="ECO:0000256" key="1">
    <source>
        <dbReference type="ARBA" id="ARBA00004651"/>
    </source>
</evidence>
<feature type="transmembrane region" description="Helical" evidence="7">
    <location>
        <begin position="87"/>
        <end position="110"/>
    </location>
</feature>
<evidence type="ECO:0000256" key="2">
    <source>
        <dbReference type="ARBA" id="ARBA00006386"/>
    </source>
</evidence>
<feature type="transmembrane region" description="Helical" evidence="7">
    <location>
        <begin position="55"/>
        <end position="81"/>
    </location>
</feature>
<evidence type="ECO:0000256" key="7">
    <source>
        <dbReference type="SAM" id="Phobius"/>
    </source>
</evidence>
<gene>
    <name evidence="8" type="ORF">MSTHT_0910</name>
</gene>
<dbReference type="GeneID" id="24847831"/>
<evidence type="ECO:0000256" key="6">
    <source>
        <dbReference type="ARBA" id="ARBA00023136"/>
    </source>
</evidence>
<accession>A0A0E3KPB1</accession>
<keyword evidence="4 7" id="KW-0812">Transmembrane</keyword>
<dbReference type="KEGG" id="mthr:MSTHT_0910"/>
<protein>
    <submittedName>
        <fullName evidence="8">Transporter</fullName>
    </submittedName>
</protein>
<proteinExistence type="inferred from homology"/>
<feature type="transmembrane region" description="Helical" evidence="7">
    <location>
        <begin position="117"/>
        <end position="135"/>
    </location>
</feature>
<dbReference type="STRING" id="523844.MSTHT_0910"/>
<evidence type="ECO:0000256" key="5">
    <source>
        <dbReference type="ARBA" id="ARBA00022989"/>
    </source>
</evidence>
<dbReference type="PATRIC" id="fig|523844.20.peg.1175"/>
<dbReference type="PANTHER" id="PTHR42775:SF2">
    <property type="entry name" value="PERMEASE"/>
    <property type="match status" value="1"/>
</dbReference>
<dbReference type="PANTHER" id="PTHR42775">
    <property type="entry name" value="PERMEASE RV2963-RELATED"/>
    <property type="match status" value="1"/>
</dbReference>
<dbReference type="HOGENOM" id="CLU_059148_0_0_2"/>
<dbReference type="InterPro" id="IPR005524">
    <property type="entry name" value="DUF318"/>
</dbReference>
<keyword evidence="3" id="KW-1003">Cell membrane</keyword>
<comment type="subcellular location">
    <subcellularLocation>
        <location evidence="1">Cell membrane</location>
        <topology evidence="1">Multi-pass membrane protein</topology>
    </subcellularLocation>
</comment>
<dbReference type="Pfam" id="PF03773">
    <property type="entry name" value="ArsP_1"/>
    <property type="match status" value="1"/>
</dbReference>
<evidence type="ECO:0000256" key="4">
    <source>
        <dbReference type="ARBA" id="ARBA00022692"/>
    </source>
</evidence>
<dbReference type="Proteomes" id="UP000066529">
    <property type="component" value="Chromosome"/>
</dbReference>
<feature type="transmembrane region" description="Helical" evidence="7">
    <location>
        <begin position="275"/>
        <end position="294"/>
    </location>
</feature>
<name>A0A0E3KPB1_METTT</name>
<dbReference type="RefSeq" id="WP_048166803.1">
    <property type="nucleotide sequence ID" value="NZ_CP009501.1"/>
</dbReference>
<feature type="transmembrane region" description="Helical" evidence="7">
    <location>
        <begin position="210"/>
        <end position="227"/>
    </location>
</feature>